<dbReference type="Proteomes" id="UP000245866">
    <property type="component" value="Unassembled WGS sequence"/>
</dbReference>
<comment type="caution">
    <text evidence="1">The sequence shown here is derived from an EMBL/GenBank/DDBJ whole genome shotgun (WGS) entry which is preliminary data.</text>
</comment>
<evidence type="ECO:0000313" key="1">
    <source>
        <dbReference type="EMBL" id="PWT43899.1"/>
    </source>
</evidence>
<sequence>MANQIVAVRIKDIFALKPSDITDVKLLDGSIESVQSVVKYIDSGSVYFYTTSWNSRAEVETVHPDFRDPYIRTKANYTTADNLLSLPKF</sequence>
<evidence type="ECO:0000313" key="2">
    <source>
        <dbReference type="Proteomes" id="UP000245866"/>
    </source>
</evidence>
<dbReference type="EMBL" id="QGHS01000291">
    <property type="protein sequence ID" value="PWT43899.1"/>
    <property type="molecule type" value="Genomic_DNA"/>
</dbReference>
<accession>A0A317GF90</accession>
<dbReference type="Pfam" id="PF13031">
    <property type="entry name" value="DUF3892"/>
    <property type="match status" value="1"/>
</dbReference>
<dbReference type="RefSeq" id="WP_134908154.1">
    <property type="nucleotide sequence ID" value="NZ_JAJAOX010000214.1"/>
</dbReference>
<name>A0A317GF90_LIMRT</name>
<proteinExistence type="predicted"/>
<reference evidence="1 2" key="1">
    <citation type="journal article" date="2018" name="Front. Microbiol.">
        <title>Comparative Genomics of the Herbivore Gut Symbiont Lactobacillus reuteri Reveals Genetic Diversity and Lifestyle Adaptation.</title>
        <authorList>
            <person name="Zhao J."/>
        </authorList>
    </citation>
    <scope>NUCLEOTIDE SEQUENCE [LARGE SCALE GENOMIC DNA]</scope>
    <source>
        <strain evidence="1 2">LR12</strain>
    </source>
</reference>
<gene>
    <name evidence="1" type="ORF">DKZ23_11010</name>
</gene>
<protein>
    <submittedName>
        <fullName evidence="1">DUF3892 domain-containing protein</fullName>
    </submittedName>
</protein>
<organism evidence="1 2">
    <name type="scientific">Limosilactobacillus reuteri</name>
    <name type="common">Lactobacillus reuteri</name>
    <dbReference type="NCBI Taxonomy" id="1598"/>
    <lineage>
        <taxon>Bacteria</taxon>
        <taxon>Bacillati</taxon>
        <taxon>Bacillota</taxon>
        <taxon>Bacilli</taxon>
        <taxon>Lactobacillales</taxon>
        <taxon>Lactobacillaceae</taxon>
        <taxon>Limosilactobacillus</taxon>
    </lineage>
</organism>
<dbReference type="InterPro" id="IPR024997">
    <property type="entry name" value="DUF3892"/>
</dbReference>
<dbReference type="AlphaFoldDB" id="A0A317GF90"/>